<organism evidence="2 3">
    <name type="scientific">Tolypocladium paradoxum</name>
    <dbReference type="NCBI Taxonomy" id="94208"/>
    <lineage>
        <taxon>Eukaryota</taxon>
        <taxon>Fungi</taxon>
        <taxon>Dikarya</taxon>
        <taxon>Ascomycota</taxon>
        <taxon>Pezizomycotina</taxon>
        <taxon>Sordariomycetes</taxon>
        <taxon>Hypocreomycetidae</taxon>
        <taxon>Hypocreales</taxon>
        <taxon>Ophiocordycipitaceae</taxon>
        <taxon>Tolypocladium</taxon>
    </lineage>
</organism>
<comment type="caution">
    <text evidence="2">The sequence shown here is derived from an EMBL/GenBank/DDBJ whole genome shotgun (WGS) entry which is preliminary data.</text>
</comment>
<evidence type="ECO:0000313" key="2">
    <source>
        <dbReference type="EMBL" id="POR32936.1"/>
    </source>
</evidence>
<gene>
    <name evidence="2" type="ORF">TPAR_06890</name>
</gene>
<dbReference type="EMBL" id="PKSG01000772">
    <property type="protein sequence ID" value="POR32936.1"/>
    <property type="molecule type" value="Genomic_DNA"/>
</dbReference>
<evidence type="ECO:0000256" key="1">
    <source>
        <dbReference type="SAM" id="MobiDB-lite"/>
    </source>
</evidence>
<protein>
    <submittedName>
        <fullName evidence="2">Uncharacterized protein</fullName>
    </submittedName>
</protein>
<proteinExistence type="predicted"/>
<name>A0A2S4KRY0_9HYPO</name>
<reference evidence="2 3" key="1">
    <citation type="submission" date="2018-01" db="EMBL/GenBank/DDBJ databases">
        <title>Harnessing the power of phylogenomics to disentangle the directionality and signatures of interkingdom host jumping in the parasitic fungal genus Tolypocladium.</title>
        <authorList>
            <person name="Quandt C.A."/>
            <person name="Patterson W."/>
            <person name="Spatafora J.W."/>
        </authorList>
    </citation>
    <scope>NUCLEOTIDE SEQUENCE [LARGE SCALE GENOMIC DNA]</scope>
    <source>
        <strain evidence="2 3">NRBC 100945</strain>
    </source>
</reference>
<evidence type="ECO:0000313" key="3">
    <source>
        <dbReference type="Proteomes" id="UP000237481"/>
    </source>
</evidence>
<dbReference type="AlphaFoldDB" id="A0A2S4KRY0"/>
<dbReference type="Proteomes" id="UP000237481">
    <property type="component" value="Unassembled WGS sequence"/>
</dbReference>
<feature type="region of interest" description="Disordered" evidence="1">
    <location>
        <begin position="22"/>
        <end position="42"/>
    </location>
</feature>
<sequence>MPSASLVDRFLLTLAEDPPLRRRQRELHGAEEDGYADPAKADAAVERIPPSRLAAGLKNIGDLERHDADDGIVLPVARVADRDGDDARPPVSHKLLGTGVEDWLGRDHLGTSLVHQVVVDQDRALPTLLLLDSSGLGPGGLVLLALAPPVRALDVGELQSNNLVDNDAENTRWPERVGWSVDYGVLLLCPNGALFILELRPVGQLLGKFNVLPVSAKSLSELRLAKEADLPVKLAGHAAVGLDTTELGDSREHLPRVLDELLNAQLHLAHDVIGRQSIAIPELHRQLLVGLDEIAGDQKATGFLENGVEVVLDDTGAELGLGELAPADSNVRVGSAPFAAPLVLLAEASCLVDSDEHDAQGHCLFLHIVALQHLAHVDGQALWRDVHGCGCPNSPVDKVGY</sequence>
<accession>A0A2S4KRY0</accession>
<keyword evidence="3" id="KW-1185">Reference proteome</keyword>